<dbReference type="GO" id="GO:0009252">
    <property type="term" value="P:peptidoglycan biosynthetic process"/>
    <property type="evidence" value="ECO:0007669"/>
    <property type="project" value="TreeGrafter"/>
</dbReference>
<keyword evidence="4" id="KW-1185">Reference proteome</keyword>
<dbReference type="InterPro" id="IPR007443">
    <property type="entry name" value="LpoA"/>
</dbReference>
<organism evidence="3 4">
    <name type="scientific">Parahaliea maris</name>
    <dbReference type="NCBI Taxonomy" id="2716870"/>
    <lineage>
        <taxon>Bacteria</taxon>
        <taxon>Pseudomonadati</taxon>
        <taxon>Pseudomonadota</taxon>
        <taxon>Gammaproteobacteria</taxon>
        <taxon>Cellvibrionales</taxon>
        <taxon>Halieaceae</taxon>
        <taxon>Parahaliea</taxon>
    </lineage>
</organism>
<feature type="region of interest" description="Disordered" evidence="2">
    <location>
        <begin position="1"/>
        <end position="31"/>
    </location>
</feature>
<evidence type="ECO:0000256" key="2">
    <source>
        <dbReference type="SAM" id="MobiDB-lite"/>
    </source>
</evidence>
<keyword evidence="1" id="KW-0472">Membrane</keyword>
<evidence type="ECO:0000256" key="1">
    <source>
        <dbReference type="ARBA" id="ARBA00023136"/>
    </source>
</evidence>
<dbReference type="Gene3D" id="3.40.50.2300">
    <property type="match status" value="2"/>
</dbReference>
<sequence length="633" mass="67944">MAATVHRGGGPEGHKGHQKATKDSMTDYLTTPPARRALPTALLAGLLLLAGCAETPVQTTSVEPPPETIEPPTTTVPDLPTVDRELPGSIYAAEFSQAESLLANNDWLHAGDVLSTLPEELDLNDRAYLSYLQARIAWQHGQPQQAAAMLVELPAPGTALALQEKIINFQRYMGDLQGDYLASARQGSQLLSNDPMQPGAAALKRSIWRDLERVPAEQLAIAEGDTDNPDWNAWLTLARITAEAGTADELEQALVDWRADHPAHPAANPLPGGLDALLEQPLQFDTVALLLPLSGRLAPAAKAVRDGYLAAFYRASAGKRRQELLVLDTNAYPDAIAAYQDAVRQGASMVVGPLSKQAVAELGQLQERTVPVLALNRSDEPAPPGPTALVQLSLSPEDEVETLVEQAWGRGARRALIVRPGGEWGDKLDQILRQQWQALGGEIATTATYASAEAYSDTIKQAFQLDASEARAREIRSMLATNIEATARRRQDFDAIFLLSGRHGEARAIKPLLAFHYAGDVPVLAPSAVYSGLPGRGDSDLNGILLAELPWLLGADPGLRVAIAAGGTGSDSYTRLNALGADAYLLQRRFAQLQSGPEALFRGSTGLLHMDPYLRIIREPAPATFDGGRLKPL</sequence>
<dbReference type="CDD" id="cd06339">
    <property type="entry name" value="PBP1_YraM_LppC_lipoprotein-like"/>
    <property type="match status" value="1"/>
</dbReference>
<dbReference type="InterPro" id="IPR028082">
    <property type="entry name" value="Peripla_BP_I"/>
</dbReference>
<evidence type="ECO:0000313" key="3">
    <source>
        <dbReference type="EMBL" id="TXS96339.1"/>
    </source>
</evidence>
<feature type="region of interest" description="Disordered" evidence="2">
    <location>
        <begin position="57"/>
        <end position="80"/>
    </location>
</feature>
<dbReference type="PANTHER" id="PTHR38038">
    <property type="entry name" value="PENICILLIN-BINDING PROTEIN ACTIVATOR LPOA"/>
    <property type="match status" value="1"/>
</dbReference>
<gene>
    <name evidence="3" type="ORF">FV139_02255</name>
</gene>
<dbReference type="AlphaFoldDB" id="A0A5C9A885"/>
<reference evidence="3 4" key="1">
    <citation type="submission" date="2019-08" db="EMBL/GenBank/DDBJ databases">
        <title>Parahaliea maris sp. nov., isolated from the surface seawater.</title>
        <authorList>
            <person name="Liu Y."/>
        </authorList>
    </citation>
    <scope>NUCLEOTIDE SEQUENCE [LARGE SCALE GENOMIC DNA]</scope>
    <source>
        <strain evidence="3 4">HSLHS9</strain>
    </source>
</reference>
<proteinExistence type="predicted"/>
<feature type="compositionally biased region" description="Basic and acidic residues" evidence="2">
    <location>
        <begin position="12"/>
        <end position="25"/>
    </location>
</feature>
<dbReference type="EMBL" id="VRZA01000001">
    <property type="protein sequence ID" value="TXS96339.1"/>
    <property type="molecule type" value="Genomic_DNA"/>
</dbReference>
<dbReference type="GO" id="GO:0030234">
    <property type="term" value="F:enzyme regulator activity"/>
    <property type="evidence" value="ECO:0007669"/>
    <property type="project" value="TreeGrafter"/>
</dbReference>
<dbReference type="Gene3D" id="1.25.40.650">
    <property type="match status" value="1"/>
</dbReference>
<dbReference type="SUPFAM" id="SSF53822">
    <property type="entry name" value="Periplasmic binding protein-like I"/>
    <property type="match status" value="1"/>
</dbReference>
<dbReference type="Pfam" id="PF04348">
    <property type="entry name" value="LppC"/>
    <property type="match status" value="1"/>
</dbReference>
<dbReference type="PANTHER" id="PTHR38038:SF1">
    <property type="entry name" value="PENICILLIN-BINDING PROTEIN ACTIVATOR LPOA"/>
    <property type="match status" value="1"/>
</dbReference>
<dbReference type="Proteomes" id="UP000321039">
    <property type="component" value="Unassembled WGS sequence"/>
</dbReference>
<accession>A0A5C9A885</accession>
<comment type="caution">
    <text evidence="3">The sequence shown here is derived from an EMBL/GenBank/DDBJ whole genome shotgun (WGS) entry which is preliminary data.</text>
</comment>
<protein>
    <submittedName>
        <fullName evidence="3">Penicillin-binding protein activator</fullName>
    </submittedName>
</protein>
<name>A0A5C9A885_9GAMM</name>
<dbReference type="GO" id="GO:0031241">
    <property type="term" value="C:periplasmic side of cell outer membrane"/>
    <property type="evidence" value="ECO:0007669"/>
    <property type="project" value="TreeGrafter"/>
</dbReference>
<evidence type="ECO:0000313" key="4">
    <source>
        <dbReference type="Proteomes" id="UP000321039"/>
    </source>
</evidence>
<feature type="compositionally biased region" description="Low complexity" evidence="2">
    <location>
        <begin position="70"/>
        <end position="80"/>
    </location>
</feature>